<evidence type="ECO:0000313" key="2">
    <source>
        <dbReference type="EMBL" id="RKH03662.1"/>
    </source>
</evidence>
<reference evidence="3" key="1">
    <citation type="submission" date="2018-09" db="EMBL/GenBank/DDBJ databases">
        <authorList>
            <person name="Livingstone P.G."/>
            <person name="Whitworth D.E."/>
        </authorList>
    </citation>
    <scope>NUCLEOTIDE SEQUENCE [LARGE SCALE GENOMIC DNA]</scope>
    <source>
        <strain evidence="3">CA043D</strain>
    </source>
</reference>
<gene>
    <name evidence="2" type="ORF">D7X32_13475</name>
</gene>
<keyword evidence="3" id="KW-1185">Reference proteome</keyword>
<comment type="caution">
    <text evidence="2">The sequence shown here is derived from an EMBL/GenBank/DDBJ whole genome shotgun (WGS) entry which is preliminary data.</text>
</comment>
<evidence type="ECO:0000256" key="1">
    <source>
        <dbReference type="SAM" id="Phobius"/>
    </source>
</evidence>
<sequence>MKTLVVVLWLAWFQVTTVAALLFLRLVLWASGIPAEEGWRIAITFVALGAGVLTAAMLTTTDALEEQARALLEWRACRRHQQATPRQVDEQ</sequence>
<dbReference type="EMBL" id="RAWE01000038">
    <property type="protein sequence ID" value="RKH03662.1"/>
    <property type="molecule type" value="Genomic_DNA"/>
</dbReference>
<dbReference type="Proteomes" id="UP000268313">
    <property type="component" value="Unassembled WGS sequence"/>
</dbReference>
<keyword evidence="1" id="KW-0472">Membrane</keyword>
<organism evidence="2 3">
    <name type="scientific">Corallococcus carmarthensis</name>
    <dbReference type="NCBI Taxonomy" id="2316728"/>
    <lineage>
        <taxon>Bacteria</taxon>
        <taxon>Pseudomonadati</taxon>
        <taxon>Myxococcota</taxon>
        <taxon>Myxococcia</taxon>
        <taxon>Myxococcales</taxon>
        <taxon>Cystobacterineae</taxon>
        <taxon>Myxococcaceae</taxon>
        <taxon>Corallococcus</taxon>
    </lineage>
</organism>
<accession>A0A3A8KMK5</accession>
<dbReference type="RefSeq" id="WP_120602942.1">
    <property type="nucleotide sequence ID" value="NZ_RAWE01000038.1"/>
</dbReference>
<evidence type="ECO:0000313" key="3">
    <source>
        <dbReference type="Proteomes" id="UP000268313"/>
    </source>
</evidence>
<dbReference type="AlphaFoldDB" id="A0A3A8KMK5"/>
<feature type="transmembrane region" description="Helical" evidence="1">
    <location>
        <begin position="39"/>
        <end position="59"/>
    </location>
</feature>
<keyword evidence="1" id="KW-0812">Transmembrane</keyword>
<proteinExistence type="predicted"/>
<dbReference type="OrthoDB" id="9966162at2"/>
<name>A0A3A8KMK5_9BACT</name>
<keyword evidence="1" id="KW-1133">Transmembrane helix</keyword>
<protein>
    <submittedName>
        <fullName evidence="2">Uncharacterized protein</fullName>
    </submittedName>
</protein>